<sequence>MAILLEELLDKKIGEKKNCFRYKPKIITMMMTPKNLILKRKERVNNECFLENLSYDCNMKTNLPFSNEQKIRRIKDYEFFAKEIRENCNEKKLSSSSKLSKIIKLKKRKPLLASKRSIAGLKKFPTNSGLRLPKIPLGRTNTGSVSNSLGASASYKRKLSTIPSISPLNVIKRRREIRTKPFARRDSNADKRLIQRLKVSGMISRGTSQRPSPTRLGRRAMYSFQQNNSVSNSISFTDCVVNLYT</sequence>
<reference evidence="1" key="1">
    <citation type="submission" date="2023-07" db="EMBL/GenBank/DDBJ databases">
        <authorList>
            <consortium name="AG Swart"/>
            <person name="Singh M."/>
            <person name="Singh A."/>
            <person name="Seah K."/>
            <person name="Emmerich C."/>
        </authorList>
    </citation>
    <scope>NUCLEOTIDE SEQUENCE</scope>
    <source>
        <strain evidence="1">DP1</strain>
    </source>
</reference>
<keyword evidence="2" id="KW-1185">Reference proteome</keyword>
<evidence type="ECO:0000313" key="2">
    <source>
        <dbReference type="Proteomes" id="UP001295684"/>
    </source>
</evidence>
<organism evidence="1 2">
    <name type="scientific">Euplotes crassus</name>
    <dbReference type="NCBI Taxonomy" id="5936"/>
    <lineage>
        <taxon>Eukaryota</taxon>
        <taxon>Sar</taxon>
        <taxon>Alveolata</taxon>
        <taxon>Ciliophora</taxon>
        <taxon>Intramacronucleata</taxon>
        <taxon>Spirotrichea</taxon>
        <taxon>Hypotrichia</taxon>
        <taxon>Euplotida</taxon>
        <taxon>Euplotidae</taxon>
        <taxon>Moneuplotes</taxon>
    </lineage>
</organism>
<dbReference type="EMBL" id="CAMPGE010008092">
    <property type="protein sequence ID" value="CAI2367003.1"/>
    <property type="molecule type" value="Genomic_DNA"/>
</dbReference>
<dbReference type="AlphaFoldDB" id="A0AAD1XCP9"/>
<proteinExistence type="predicted"/>
<evidence type="ECO:0000313" key="1">
    <source>
        <dbReference type="EMBL" id="CAI2367003.1"/>
    </source>
</evidence>
<dbReference type="Proteomes" id="UP001295684">
    <property type="component" value="Unassembled WGS sequence"/>
</dbReference>
<comment type="caution">
    <text evidence="1">The sequence shown here is derived from an EMBL/GenBank/DDBJ whole genome shotgun (WGS) entry which is preliminary data.</text>
</comment>
<protein>
    <submittedName>
        <fullName evidence="1">Uncharacterized protein</fullName>
    </submittedName>
</protein>
<accession>A0AAD1XCP9</accession>
<name>A0AAD1XCP9_EUPCR</name>
<gene>
    <name evidence="1" type="ORF">ECRASSUSDP1_LOCUS8279</name>
</gene>